<comment type="caution">
    <text evidence="2">The sequence shown here is derived from an EMBL/GenBank/DDBJ whole genome shotgun (WGS) entry which is preliminary data.</text>
</comment>
<dbReference type="AlphaFoldDB" id="A0A1L8CTZ9"/>
<dbReference type="Proteomes" id="UP000187485">
    <property type="component" value="Unassembled WGS sequence"/>
</dbReference>
<reference evidence="3" key="1">
    <citation type="submission" date="2016-12" db="EMBL/GenBank/DDBJ databases">
        <title>Draft Genome Sequences od Carboxydothermus pertinax and islandicus, Hydrogenogenic Carboxydotrophic Bacteria.</title>
        <authorList>
            <person name="Fukuyama Y."/>
            <person name="Ohmae K."/>
            <person name="Yoneda Y."/>
            <person name="Yoshida T."/>
            <person name="Sako Y."/>
        </authorList>
    </citation>
    <scope>NUCLEOTIDE SEQUENCE [LARGE SCALE GENOMIC DNA]</scope>
    <source>
        <strain evidence="3">Ug1</strain>
    </source>
</reference>
<dbReference type="OrthoDB" id="9804603at2"/>
<evidence type="ECO:0000313" key="3">
    <source>
        <dbReference type="Proteomes" id="UP000187485"/>
    </source>
</evidence>
<evidence type="ECO:0000313" key="2">
    <source>
        <dbReference type="EMBL" id="GAV22344.1"/>
    </source>
</evidence>
<feature type="domain" description="4Fe-4S ferredoxin-type" evidence="1">
    <location>
        <begin position="37"/>
        <end position="65"/>
    </location>
</feature>
<accession>A0A1L8CTZ9</accession>
<protein>
    <recommendedName>
        <fullName evidence="1">4Fe-4S ferredoxin-type domain-containing protein</fullName>
    </recommendedName>
</protein>
<gene>
    <name evidence="2" type="ORF">cpu_08540</name>
</gene>
<evidence type="ECO:0000259" key="1">
    <source>
        <dbReference type="PROSITE" id="PS51379"/>
    </source>
</evidence>
<dbReference type="PROSITE" id="PS51379">
    <property type="entry name" value="4FE4S_FER_2"/>
    <property type="match status" value="1"/>
</dbReference>
<name>A0A1L8CTZ9_9THEO</name>
<organism evidence="2 3">
    <name type="scientific">Carboxydothermus pertinax</name>
    <dbReference type="NCBI Taxonomy" id="870242"/>
    <lineage>
        <taxon>Bacteria</taxon>
        <taxon>Bacillati</taxon>
        <taxon>Bacillota</taxon>
        <taxon>Clostridia</taxon>
        <taxon>Thermoanaerobacterales</taxon>
        <taxon>Thermoanaerobacteraceae</taxon>
        <taxon>Carboxydothermus</taxon>
    </lineage>
</organism>
<dbReference type="SUPFAM" id="SSF54862">
    <property type="entry name" value="4Fe-4S ferredoxins"/>
    <property type="match status" value="1"/>
</dbReference>
<dbReference type="EMBL" id="BDJK01000011">
    <property type="protein sequence ID" value="GAV22344.1"/>
    <property type="molecule type" value="Genomic_DNA"/>
</dbReference>
<dbReference type="RefSeq" id="WP_075858828.1">
    <property type="nucleotide sequence ID" value="NZ_BDJK01000011.1"/>
</dbReference>
<dbReference type="Gene3D" id="3.30.70.20">
    <property type="match status" value="1"/>
</dbReference>
<keyword evidence="3" id="KW-1185">Reference proteome</keyword>
<dbReference type="InterPro" id="IPR017896">
    <property type="entry name" value="4Fe4S_Fe-S-bd"/>
</dbReference>
<proteinExistence type="predicted"/>
<sequence length="65" mass="7553">MPVKVKNELCRKCAHLTNCRAVSSCVPGALNFDQKEIKIFIKYDRCWNCRRCLAYCSEGGLFYEE</sequence>
<dbReference type="STRING" id="870242.cpu_08540"/>